<feature type="domain" description="Tetrahydrofolate dehydrogenase/cyclohydrolase catalytic" evidence="7">
    <location>
        <begin position="1"/>
        <end position="66"/>
    </location>
</feature>
<evidence type="ECO:0000256" key="1">
    <source>
        <dbReference type="ARBA" id="ARBA00004777"/>
    </source>
</evidence>
<dbReference type="InterPro" id="IPR000672">
    <property type="entry name" value="THF_DH/CycHdrlase"/>
</dbReference>
<organism evidence="9 10">
    <name type="scientific">Fragilariopsis cylindrus CCMP1102</name>
    <dbReference type="NCBI Taxonomy" id="635003"/>
    <lineage>
        <taxon>Eukaryota</taxon>
        <taxon>Sar</taxon>
        <taxon>Stramenopiles</taxon>
        <taxon>Ochrophyta</taxon>
        <taxon>Bacillariophyta</taxon>
        <taxon>Bacillariophyceae</taxon>
        <taxon>Bacillariophycidae</taxon>
        <taxon>Bacillariales</taxon>
        <taxon>Bacillariaceae</taxon>
        <taxon>Fragilariopsis</taxon>
    </lineage>
</organism>
<keyword evidence="10" id="KW-1185">Reference proteome</keyword>
<keyword evidence="2" id="KW-0554">One-carbon metabolism</keyword>
<keyword evidence="6" id="KW-0511">Multifunctional enzyme</keyword>
<evidence type="ECO:0000259" key="8">
    <source>
        <dbReference type="Pfam" id="PF02882"/>
    </source>
</evidence>
<dbReference type="EMBL" id="KV784353">
    <property type="protein sequence ID" value="OEU22791.1"/>
    <property type="molecule type" value="Genomic_DNA"/>
</dbReference>
<dbReference type="PANTHER" id="PTHR48099">
    <property type="entry name" value="C-1-TETRAHYDROFOLATE SYNTHASE, CYTOPLASMIC-RELATED"/>
    <property type="match status" value="1"/>
</dbReference>
<dbReference type="AlphaFoldDB" id="A0A1E7FXB1"/>
<dbReference type="Gene3D" id="3.40.50.10860">
    <property type="entry name" value="Leucine Dehydrogenase, chain A, domain 1"/>
    <property type="match status" value="1"/>
</dbReference>
<sequence length="230" mass="24764">NKTSTGESNGFNVKEINLPDITTTEELLSEIYKSKDFDGIQLMWPLPDHIDSGRAYNAIEIDRDVDGAHFIGQIEIDASSSPLPPVTPAAAMELVDNYNIDLKGKNVLVVGRSRIVGSPMAHMLRARNAVVTVAHSQTSKEDLMIMVGFADIVVSCAGEPGVLDASWLKQDAVVVNIGTTFSEDHDSLFSDFGFEDNLTSNEAVKQYSPVPGGVGPLSVAQLYKNVARAA</sequence>
<reference evidence="9 10" key="1">
    <citation type="submission" date="2016-09" db="EMBL/GenBank/DDBJ databases">
        <title>Extensive genetic diversity and differential bi-allelic expression allows diatom success in the polar Southern Ocean.</title>
        <authorList>
            <consortium name="DOE Joint Genome Institute"/>
            <person name="Mock T."/>
            <person name="Otillar R.P."/>
            <person name="Strauss J."/>
            <person name="Dupont C."/>
            <person name="Frickenhaus S."/>
            <person name="Maumus F."/>
            <person name="Mcmullan M."/>
            <person name="Sanges R."/>
            <person name="Schmutz J."/>
            <person name="Toseland A."/>
            <person name="Valas R."/>
            <person name="Veluchamy A."/>
            <person name="Ward B.J."/>
            <person name="Allen A."/>
            <person name="Barry K."/>
            <person name="Falciatore A."/>
            <person name="Ferrante M."/>
            <person name="Fortunato A.E."/>
            <person name="Gloeckner G."/>
            <person name="Gruber A."/>
            <person name="Hipkin R."/>
            <person name="Janech M."/>
            <person name="Kroth P."/>
            <person name="Leese F."/>
            <person name="Lindquist E."/>
            <person name="Lyon B.R."/>
            <person name="Martin J."/>
            <person name="Mayer C."/>
            <person name="Parker M."/>
            <person name="Quesneville H."/>
            <person name="Raymond J."/>
            <person name="Uhlig C."/>
            <person name="Valentin K.U."/>
            <person name="Worden A.Z."/>
            <person name="Armbrust E.V."/>
            <person name="Bowler C."/>
            <person name="Green B."/>
            <person name="Moulton V."/>
            <person name="Van Oosterhout C."/>
            <person name="Grigoriev I."/>
        </authorList>
    </citation>
    <scope>NUCLEOTIDE SEQUENCE [LARGE SCALE GENOMIC DNA]</scope>
    <source>
        <strain evidence="9 10">CCMP1102</strain>
    </source>
</reference>
<dbReference type="InterPro" id="IPR020631">
    <property type="entry name" value="THF_DH/CycHdrlase_NAD-bd_dom"/>
</dbReference>
<dbReference type="InterPro" id="IPR036291">
    <property type="entry name" value="NAD(P)-bd_dom_sf"/>
</dbReference>
<dbReference type="PRINTS" id="PR00085">
    <property type="entry name" value="THFDHDRGNASE"/>
</dbReference>
<dbReference type="KEGG" id="fcy:FRACYDRAFT_160064"/>
<dbReference type="InParanoid" id="A0A1E7FXB1"/>
<dbReference type="InterPro" id="IPR020630">
    <property type="entry name" value="THF_DH/CycHdrlase_cat_dom"/>
</dbReference>
<dbReference type="InterPro" id="IPR046346">
    <property type="entry name" value="Aminoacid_DH-like_N_sf"/>
</dbReference>
<dbReference type="Proteomes" id="UP000095751">
    <property type="component" value="Unassembled WGS sequence"/>
</dbReference>
<keyword evidence="5" id="KW-0560">Oxidoreductase</keyword>
<feature type="non-terminal residue" evidence="9">
    <location>
        <position position="230"/>
    </location>
</feature>
<evidence type="ECO:0000256" key="4">
    <source>
        <dbReference type="ARBA" id="ARBA00022857"/>
    </source>
</evidence>
<evidence type="ECO:0000256" key="5">
    <source>
        <dbReference type="ARBA" id="ARBA00023002"/>
    </source>
</evidence>
<keyword evidence="4" id="KW-0521">NADP</keyword>
<dbReference type="OrthoDB" id="5126881at2759"/>
<dbReference type="Pfam" id="PF02882">
    <property type="entry name" value="THF_DHG_CYH_C"/>
    <property type="match status" value="1"/>
</dbReference>
<evidence type="ECO:0000256" key="3">
    <source>
        <dbReference type="ARBA" id="ARBA00022801"/>
    </source>
</evidence>
<dbReference type="Pfam" id="PF00763">
    <property type="entry name" value="THF_DHG_CYH"/>
    <property type="match status" value="1"/>
</dbReference>
<feature type="domain" description="Tetrahydrofolate dehydrogenase/cyclohydrolase NAD(P)-binding" evidence="8">
    <location>
        <begin position="85"/>
        <end position="229"/>
    </location>
</feature>
<evidence type="ECO:0000313" key="9">
    <source>
        <dbReference type="EMBL" id="OEU22791.1"/>
    </source>
</evidence>
<evidence type="ECO:0000259" key="7">
    <source>
        <dbReference type="Pfam" id="PF00763"/>
    </source>
</evidence>
<dbReference type="SUPFAM" id="SSF51735">
    <property type="entry name" value="NAD(P)-binding Rossmann-fold domains"/>
    <property type="match status" value="1"/>
</dbReference>
<dbReference type="GO" id="GO:0004488">
    <property type="term" value="F:methylenetetrahydrofolate dehydrogenase (NADP+) activity"/>
    <property type="evidence" value="ECO:0007669"/>
    <property type="project" value="InterPro"/>
</dbReference>
<dbReference type="SUPFAM" id="SSF53223">
    <property type="entry name" value="Aminoacid dehydrogenase-like, N-terminal domain"/>
    <property type="match status" value="1"/>
</dbReference>
<evidence type="ECO:0000256" key="6">
    <source>
        <dbReference type="ARBA" id="ARBA00023268"/>
    </source>
</evidence>
<accession>A0A1E7FXB1</accession>
<name>A0A1E7FXB1_9STRA</name>
<evidence type="ECO:0000313" key="10">
    <source>
        <dbReference type="Proteomes" id="UP000095751"/>
    </source>
</evidence>
<gene>
    <name evidence="9" type="ORF">FRACYDRAFT_160064</name>
</gene>
<dbReference type="GO" id="GO:0004477">
    <property type="term" value="F:methenyltetrahydrofolate cyclohydrolase activity"/>
    <property type="evidence" value="ECO:0007669"/>
    <property type="project" value="TreeGrafter"/>
</dbReference>
<dbReference type="GO" id="GO:0005829">
    <property type="term" value="C:cytosol"/>
    <property type="evidence" value="ECO:0007669"/>
    <property type="project" value="TreeGrafter"/>
</dbReference>
<dbReference type="Gene3D" id="3.40.50.720">
    <property type="entry name" value="NAD(P)-binding Rossmann-like Domain"/>
    <property type="match status" value="1"/>
</dbReference>
<comment type="pathway">
    <text evidence="1">One-carbon metabolism; tetrahydrofolate interconversion.</text>
</comment>
<evidence type="ECO:0000256" key="2">
    <source>
        <dbReference type="ARBA" id="ARBA00022563"/>
    </source>
</evidence>
<proteinExistence type="predicted"/>
<protein>
    <submittedName>
        <fullName evidence="9">THF_DHG_CYH_C-domain-containing protein</fullName>
    </submittedName>
</protein>
<feature type="non-terminal residue" evidence="9">
    <location>
        <position position="1"/>
    </location>
</feature>
<dbReference type="PANTHER" id="PTHR48099:SF5">
    <property type="entry name" value="C-1-TETRAHYDROFOLATE SYNTHASE, CYTOPLASMIC"/>
    <property type="match status" value="1"/>
</dbReference>
<dbReference type="GO" id="GO:0035999">
    <property type="term" value="P:tetrahydrofolate interconversion"/>
    <property type="evidence" value="ECO:0007669"/>
    <property type="project" value="TreeGrafter"/>
</dbReference>
<keyword evidence="3" id="KW-0378">Hydrolase</keyword>